<dbReference type="SMART" id="SM00382">
    <property type="entry name" value="AAA"/>
    <property type="match status" value="1"/>
</dbReference>
<dbReference type="Gene3D" id="3.40.50.300">
    <property type="entry name" value="P-loop containing nucleotide triphosphate hydrolases"/>
    <property type="match status" value="1"/>
</dbReference>
<dbReference type="GO" id="GO:0034605">
    <property type="term" value="P:cellular response to heat"/>
    <property type="evidence" value="ECO:0007669"/>
    <property type="project" value="TreeGrafter"/>
</dbReference>
<dbReference type="Gene3D" id="1.10.8.60">
    <property type="match status" value="1"/>
</dbReference>
<evidence type="ECO:0000256" key="2">
    <source>
        <dbReference type="ARBA" id="ARBA00022840"/>
    </source>
</evidence>
<dbReference type="PANTHER" id="PTHR11638">
    <property type="entry name" value="ATP-DEPENDENT CLP PROTEASE"/>
    <property type="match status" value="1"/>
</dbReference>
<evidence type="ECO:0000313" key="6">
    <source>
        <dbReference type="Proteomes" id="UP000176282"/>
    </source>
</evidence>
<dbReference type="InterPro" id="IPR041546">
    <property type="entry name" value="ClpA/ClpB_AAA_lid"/>
</dbReference>
<accession>A0A1F6M1D4</accession>
<sequence>MPDVASFLNPDYIQVAIFVLVGFAVYQFITIKKPQWSFSALADRTRAAKSGSTPHLDSYATDFTRLAQLGQIDPVIGRHDEIIRLAQVLARREKNNALLIGPPGVGKTAIVEALAQRIISGEIPETLQNKRVLALDISGLMSGTKYRGEFEQRAKRLVKEIENSHRSIILFIDEIHSIIQSQGTEGAINFSDILKPALARGDLQMIGATTWMEYEKYIKTDPGLERRFQPIMINQPSEQETVDILQGIKQKFEEYHKVEFTDAALRKAVEFTSENIKYRTFPDKAIDAMDEAASLVRVSHLDKKVVAVLYEAAAQKYPELKALWQEIQACDMELAQAKQGERSGIQQKREELEKRMEKQGVLVVDTSDVENVVNQWIKE</sequence>
<reference evidence="5 6" key="1">
    <citation type="journal article" date="2016" name="Nat. Commun.">
        <title>Thousands of microbial genomes shed light on interconnected biogeochemical processes in an aquifer system.</title>
        <authorList>
            <person name="Anantharaman K."/>
            <person name="Brown C.T."/>
            <person name="Hug L.A."/>
            <person name="Sharon I."/>
            <person name="Castelle C.J."/>
            <person name="Probst A.J."/>
            <person name="Thomas B.C."/>
            <person name="Singh A."/>
            <person name="Wilkins M.J."/>
            <person name="Karaoz U."/>
            <person name="Brodie E.L."/>
            <person name="Williams K.H."/>
            <person name="Hubbard S.S."/>
            <person name="Banfield J.F."/>
        </authorList>
    </citation>
    <scope>NUCLEOTIDE SEQUENCE [LARGE SCALE GENOMIC DNA]</scope>
</reference>
<dbReference type="EMBL" id="MFQB01000047">
    <property type="protein sequence ID" value="OGH65437.1"/>
    <property type="molecule type" value="Genomic_DNA"/>
</dbReference>
<dbReference type="STRING" id="1798680.A3J66_02325"/>
<dbReference type="Pfam" id="PF17871">
    <property type="entry name" value="AAA_lid_9"/>
    <property type="match status" value="1"/>
</dbReference>
<organism evidence="5 6">
    <name type="scientific">Candidatus Magasanikbacteria bacterium RIFCSPHIGHO2_02_FULL_47_14</name>
    <dbReference type="NCBI Taxonomy" id="1798680"/>
    <lineage>
        <taxon>Bacteria</taxon>
        <taxon>Candidatus Magasanikiibacteriota</taxon>
    </lineage>
</organism>
<keyword evidence="3" id="KW-1133">Transmembrane helix</keyword>
<feature type="transmembrane region" description="Helical" evidence="3">
    <location>
        <begin position="12"/>
        <end position="29"/>
    </location>
</feature>
<keyword evidence="1" id="KW-0547">Nucleotide-binding</keyword>
<name>A0A1F6M1D4_9BACT</name>
<evidence type="ECO:0000256" key="3">
    <source>
        <dbReference type="SAM" id="Phobius"/>
    </source>
</evidence>
<dbReference type="GO" id="GO:0005524">
    <property type="term" value="F:ATP binding"/>
    <property type="evidence" value="ECO:0007669"/>
    <property type="project" value="UniProtKB-KW"/>
</dbReference>
<dbReference type="CDD" id="cd00009">
    <property type="entry name" value="AAA"/>
    <property type="match status" value="1"/>
</dbReference>
<evidence type="ECO:0000256" key="1">
    <source>
        <dbReference type="ARBA" id="ARBA00022741"/>
    </source>
</evidence>
<dbReference type="Gene3D" id="4.10.860.10">
    <property type="entry name" value="UVR domain"/>
    <property type="match status" value="1"/>
</dbReference>
<dbReference type="Pfam" id="PF00004">
    <property type="entry name" value="AAA"/>
    <property type="match status" value="1"/>
</dbReference>
<gene>
    <name evidence="5" type="ORF">A3J66_02325</name>
</gene>
<dbReference type="AlphaFoldDB" id="A0A1F6M1D4"/>
<comment type="caution">
    <text evidence="5">The sequence shown here is derived from an EMBL/GenBank/DDBJ whole genome shotgun (WGS) entry which is preliminary data.</text>
</comment>
<protein>
    <recommendedName>
        <fullName evidence="4">AAA+ ATPase domain-containing protein</fullName>
    </recommendedName>
</protein>
<dbReference type="Proteomes" id="UP000176282">
    <property type="component" value="Unassembled WGS sequence"/>
</dbReference>
<dbReference type="InterPro" id="IPR027417">
    <property type="entry name" value="P-loop_NTPase"/>
</dbReference>
<dbReference type="InterPro" id="IPR050130">
    <property type="entry name" value="ClpA_ClpB"/>
</dbReference>
<keyword evidence="2" id="KW-0067">ATP-binding</keyword>
<evidence type="ECO:0000259" key="4">
    <source>
        <dbReference type="SMART" id="SM00382"/>
    </source>
</evidence>
<dbReference type="GO" id="GO:0005737">
    <property type="term" value="C:cytoplasm"/>
    <property type="evidence" value="ECO:0007669"/>
    <property type="project" value="TreeGrafter"/>
</dbReference>
<dbReference type="InterPro" id="IPR003959">
    <property type="entry name" value="ATPase_AAA_core"/>
</dbReference>
<proteinExistence type="predicted"/>
<dbReference type="SUPFAM" id="SSF52540">
    <property type="entry name" value="P-loop containing nucleoside triphosphate hydrolases"/>
    <property type="match status" value="1"/>
</dbReference>
<dbReference type="GO" id="GO:0016887">
    <property type="term" value="F:ATP hydrolysis activity"/>
    <property type="evidence" value="ECO:0007669"/>
    <property type="project" value="InterPro"/>
</dbReference>
<evidence type="ECO:0000313" key="5">
    <source>
        <dbReference type="EMBL" id="OGH65437.1"/>
    </source>
</evidence>
<dbReference type="InterPro" id="IPR003593">
    <property type="entry name" value="AAA+_ATPase"/>
</dbReference>
<keyword evidence="3" id="KW-0812">Transmembrane</keyword>
<keyword evidence="3" id="KW-0472">Membrane</keyword>
<feature type="domain" description="AAA+ ATPase" evidence="4">
    <location>
        <begin position="93"/>
        <end position="238"/>
    </location>
</feature>
<dbReference type="PANTHER" id="PTHR11638:SF175">
    <property type="entry name" value="ATP-DEPENDENT CLP PROTEASE, ATP-BINDING SUBUNIT CLPC"/>
    <property type="match status" value="1"/>
</dbReference>